<dbReference type="Pfam" id="PF00535">
    <property type="entry name" value="Glycos_transf_2"/>
    <property type="match status" value="1"/>
</dbReference>
<dbReference type="AlphaFoldDB" id="A0A3A4ZFG7"/>
<dbReference type="PANTHER" id="PTHR43179">
    <property type="entry name" value="RHAMNOSYLTRANSFERASE WBBL"/>
    <property type="match status" value="1"/>
</dbReference>
<keyword evidence="2" id="KW-0808">Transferase</keyword>
<dbReference type="GO" id="GO:0016740">
    <property type="term" value="F:transferase activity"/>
    <property type="evidence" value="ECO:0007669"/>
    <property type="project" value="UniProtKB-KW"/>
</dbReference>
<evidence type="ECO:0000313" key="2">
    <source>
        <dbReference type="EMBL" id="RJR27873.1"/>
    </source>
</evidence>
<dbReference type="EMBL" id="QZJF01000006">
    <property type="protein sequence ID" value="RJR27873.1"/>
    <property type="molecule type" value="Genomic_DNA"/>
</dbReference>
<protein>
    <submittedName>
        <fullName evidence="2">Glycosyltransferase family 2 protein</fullName>
    </submittedName>
</protein>
<name>A0A3A4ZFG7_UNCKA</name>
<dbReference type="CDD" id="cd04186">
    <property type="entry name" value="GT_2_like_c"/>
    <property type="match status" value="1"/>
</dbReference>
<dbReference type="Gene3D" id="3.90.550.10">
    <property type="entry name" value="Spore Coat Polysaccharide Biosynthesis Protein SpsA, Chain A"/>
    <property type="match status" value="1"/>
</dbReference>
<proteinExistence type="predicted"/>
<evidence type="ECO:0000259" key="1">
    <source>
        <dbReference type="Pfam" id="PF00535"/>
    </source>
</evidence>
<dbReference type="PANTHER" id="PTHR43179:SF7">
    <property type="entry name" value="RHAMNOSYLTRANSFERASE WBBL"/>
    <property type="match status" value="1"/>
</dbReference>
<dbReference type="InterPro" id="IPR001173">
    <property type="entry name" value="Glyco_trans_2-like"/>
</dbReference>
<dbReference type="SUPFAM" id="SSF53448">
    <property type="entry name" value="Nucleotide-diphospho-sugar transferases"/>
    <property type="match status" value="1"/>
</dbReference>
<dbReference type="Proteomes" id="UP000265540">
    <property type="component" value="Unassembled WGS sequence"/>
</dbReference>
<evidence type="ECO:0000313" key="3">
    <source>
        <dbReference type="Proteomes" id="UP000265540"/>
    </source>
</evidence>
<comment type="caution">
    <text evidence="2">The sequence shown here is derived from an EMBL/GenBank/DDBJ whole genome shotgun (WGS) entry which is preliminary data.</text>
</comment>
<gene>
    <name evidence="2" type="ORF">C4561_01140</name>
</gene>
<dbReference type="InterPro" id="IPR029044">
    <property type="entry name" value="Nucleotide-diphossugar_trans"/>
</dbReference>
<reference evidence="2 3" key="1">
    <citation type="journal article" date="2017" name="ISME J.">
        <title>Energy and carbon metabolisms in a deep terrestrial subsurface fluid microbial community.</title>
        <authorList>
            <person name="Momper L."/>
            <person name="Jungbluth S.P."/>
            <person name="Lee M.D."/>
            <person name="Amend J.P."/>
        </authorList>
    </citation>
    <scope>NUCLEOTIDE SEQUENCE [LARGE SCALE GENOMIC DNA]</scope>
    <source>
        <strain evidence="2">SURF_46</strain>
    </source>
</reference>
<accession>A0A3A4ZFG7</accession>
<sequence length="358" mass="41402">MYAKVCPLGEPSKCRTRSGSTDFILEVRYKCFILFCFDNLPLILQQLWFCENCYNSIVGRVSVIICAYNEIKFVEQCLSNLQKIRDTELNDLKVIVKDNASTDGTAEVVEQKFPWVKLIRGENKGLSYGYNIGYKASDTEFLLFLGMDAFPEAGTIPGLIEYFDKNEEVGASTCKLVLNDGSLDMDAHRGFPTPWISLTRLLGLHKIFPNSETFNGYFLPGRNMNEPHEIDLCISHFMFTRRKVLDQIDGFDEDFFLYGEDVDVCYRIKKAGWKLMYLPQFTAKHMKGGSVGIRKTTRDMVKKPLQHRLKMQRLTSEAMALFVKKHYMDKYPKLFVYLMLISSRLLGYLRVFVESLRR</sequence>
<organism evidence="2 3">
    <name type="scientific">candidate division WWE3 bacterium</name>
    <dbReference type="NCBI Taxonomy" id="2053526"/>
    <lineage>
        <taxon>Bacteria</taxon>
        <taxon>Katanobacteria</taxon>
    </lineage>
</organism>
<feature type="domain" description="Glycosyltransferase 2-like" evidence="1">
    <location>
        <begin position="62"/>
        <end position="248"/>
    </location>
</feature>